<dbReference type="InterPro" id="IPR052716">
    <property type="entry name" value="MOSC_domain"/>
</dbReference>
<proteinExistence type="predicted"/>
<gene>
    <name evidence="2" type="ORF">DFR52_11317</name>
</gene>
<evidence type="ECO:0000313" key="2">
    <source>
        <dbReference type="EMBL" id="PWV95283.1"/>
    </source>
</evidence>
<dbReference type="RefSeq" id="WP_110034598.1">
    <property type="nucleotide sequence ID" value="NZ_QGTR01000013.1"/>
</dbReference>
<dbReference type="PANTHER" id="PTHR36930">
    <property type="entry name" value="METAL-SULFUR CLUSTER BIOSYNTHESIS PROTEINS YUAD-RELATED"/>
    <property type="match status" value="1"/>
</dbReference>
<organism evidence="2 3">
    <name type="scientific">Hoeflea marina</name>
    <dbReference type="NCBI Taxonomy" id="274592"/>
    <lineage>
        <taxon>Bacteria</taxon>
        <taxon>Pseudomonadati</taxon>
        <taxon>Pseudomonadota</taxon>
        <taxon>Alphaproteobacteria</taxon>
        <taxon>Hyphomicrobiales</taxon>
        <taxon>Rhizobiaceae</taxon>
        <taxon>Hoeflea</taxon>
    </lineage>
</organism>
<evidence type="ECO:0000259" key="1">
    <source>
        <dbReference type="PROSITE" id="PS51340"/>
    </source>
</evidence>
<dbReference type="GO" id="GO:0030170">
    <property type="term" value="F:pyridoxal phosphate binding"/>
    <property type="evidence" value="ECO:0007669"/>
    <property type="project" value="InterPro"/>
</dbReference>
<dbReference type="PANTHER" id="PTHR36930:SF1">
    <property type="entry name" value="MOSC DOMAIN-CONTAINING PROTEIN"/>
    <property type="match status" value="1"/>
</dbReference>
<dbReference type="PROSITE" id="PS51340">
    <property type="entry name" value="MOSC"/>
    <property type="match status" value="1"/>
</dbReference>
<comment type="caution">
    <text evidence="2">The sequence shown here is derived from an EMBL/GenBank/DDBJ whole genome shotgun (WGS) entry which is preliminary data.</text>
</comment>
<dbReference type="GO" id="GO:0003824">
    <property type="term" value="F:catalytic activity"/>
    <property type="evidence" value="ECO:0007669"/>
    <property type="project" value="InterPro"/>
</dbReference>
<dbReference type="Pfam" id="PF03473">
    <property type="entry name" value="MOSC"/>
    <property type="match status" value="1"/>
</dbReference>
<name>A0A317PBR9_9HYPH</name>
<keyword evidence="3" id="KW-1185">Reference proteome</keyword>
<protein>
    <recommendedName>
        <fullName evidence="1">MOSC domain-containing protein</fullName>
    </recommendedName>
</protein>
<dbReference type="EMBL" id="QGTR01000013">
    <property type="protein sequence ID" value="PWV95283.1"/>
    <property type="molecule type" value="Genomic_DNA"/>
</dbReference>
<dbReference type="InterPro" id="IPR005302">
    <property type="entry name" value="MoCF_Sase_C"/>
</dbReference>
<reference evidence="2 3" key="1">
    <citation type="submission" date="2018-05" db="EMBL/GenBank/DDBJ databases">
        <title>Genomic Encyclopedia of Type Strains, Phase IV (KMG-IV): sequencing the most valuable type-strain genomes for metagenomic binning, comparative biology and taxonomic classification.</title>
        <authorList>
            <person name="Goeker M."/>
        </authorList>
    </citation>
    <scope>NUCLEOTIDE SEQUENCE [LARGE SCALE GENOMIC DNA]</scope>
    <source>
        <strain evidence="2 3">DSM 16791</strain>
    </source>
</reference>
<dbReference type="Proteomes" id="UP000246352">
    <property type="component" value="Unassembled WGS sequence"/>
</dbReference>
<dbReference type="GO" id="GO:0030151">
    <property type="term" value="F:molybdenum ion binding"/>
    <property type="evidence" value="ECO:0007669"/>
    <property type="project" value="InterPro"/>
</dbReference>
<dbReference type="Gene3D" id="2.40.33.20">
    <property type="entry name" value="PK beta-barrel domain-like"/>
    <property type="match status" value="1"/>
</dbReference>
<feature type="domain" description="MOSC" evidence="1">
    <location>
        <begin position="35"/>
        <end position="198"/>
    </location>
</feature>
<dbReference type="InterPro" id="IPR011037">
    <property type="entry name" value="Pyrv_Knase-like_insert_dom_sf"/>
</dbReference>
<accession>A0A317PBR9</accession>
<sequence length="206" mass="22191">MTASLFADLPLDMPDIVPGRRIKGRVAAVLQAAGSDFVSAPVDGLDLSYDGIANDFHEGTTRRSGSREPWYPRGTEMRNERQVSIVAEDELALAAADMGIDRIEPGWIGANLVLGGIALLSMLPPRSLIFFEGGVTLKVDGQNAPCRLAGGTIAANFPDRDATSLALSFKDAARRRRGLVAWVEKPGRIATGEGVTVMLPEQWIYR</sequence>
<dbReference type="SUPFAM" id="SSF50800">
    <property type="entry name" value="PK beta-barrel domain-like"/>
    <property type="match status" value="1"/>
</dbReference>
<dbReference type="AlphaFoldDB" id="A0A317PBR9"/>
<evidence type="ECO:0000313" key="3">
    <source>
        <dbReference type="Proteomes" id="UP000246352"/>
    </source>
</evidence>
<dbReference type="OrthoDB" id="9808413at2"/>